<dbReference type="EMBL" id="CP022378">
    <property type="protein sequence ID" value="ATA67265.1"/>
    <property type="molecule type" value="Genomic_DNA"/>
</dbReference>
<dbReference type="PROSITE" id="PS51257">
    <property type="entry name" value="PROKAR_LIPOPROTEIN"/>
    <property type="match status" value="1"/>
</dbReference>
<dbReference type="AlphaFoldDB" id="A0A250E6B4"/>
<dbReference type="KEGG" id="ccyn:CGC48_00710"/>
<dbReference type="Proteomes" id="UP000242855">
    <property type="component" value="Chromosome"/>
</dbReference>
<keyword evidence="1" id="KW-0812">Transmembrane</keyword>
<evidence type="ECO:0000313" key="2">
    <source>
        <dbReference type="EMBL" id="ATA67265.1"/>
    </source>
</evidence>
<accession>A0A250E6B4</accession>
<gene>
    <name evidence="2" type="ORF">CGC48_00710</name>
</gene>
<proteinExistence type="predicted"/>
<name>A0A250E6B4_9FLAO</name>
<keyword evidence="1" id="KW-0472">Membrane</keyword>
<keyword evidence="1" id="KW-1133">Transmembrane helix</keyword>
<reference evidence="2 3" key="1">
    <citation type="journal article" date="2017" name="Genome Announc.">
        <title>Twelve Complete Reference Genomes of Clinical Isolates in the Capnocytophaga Genus.</title>
        <authorList>
            <person name="Villarma A."/>
            <person name="Gulvik C.A."/>
            <person name="Rowe L.A."/>
            <person name="Sheth M."/>
            <person name="Juieng P."/>
            <person name="Nicholson A.C."/>
            <person name="Loparev V.N."/>
            <person name="McQuiston J.R."/>
        </authorList>
    </citation>
    <scope>NUCLEOTIDE SEQUENCE [LARGE SCALE GENOMIC DNA]</scope>
    <source>
        <strain evidence="2 3">G7591</strain>
    </source>
</reference>
<feature type="transmembrane region" description="Helical" evidence="1">
    <location>
        <begin position="158"/>
        <end position="176"/>
    </location>
</feature>
<protein>
    <recommendedName>
        <fullName evidence="4">Transmembrane protein</fullName>
    </recommendedName>
</protein>
<evidence type="ECO:0000313" key="3">
    <source>
        <dbReference type="Proteomes" id="UP000242855"/>
    </source>
</evidence>
<evidence type="ECO:0000256" key="1">
    <source>
        <dbReference type="SAM" id="Phobius"/>
    </source>
</evidence>
<evidence type="ECO:0008006" key="4">
    <source>
        <dbReference type="Google" id="ProtNLM"/>
    </source>
</evidence>
<organism evidence="2 3">
    <name type="scientific">Capnocytophaga cynodegmi</name>
    <dbReference type="NCBI Taxonomy" id="28189"/>
    <lineage>
        <taxon>Bacteria</taxon>
        <taxon>Pseudomonadati</taxon>
        <taxon>Bacteroidota</taxon>
        <taxon>Flavobacteriia</taxon>
        <taxon>Flavobacteriales</taxon>
        <taxon>Flavobacteriaceae</taxon>
        <taxon>Capnocytophaga</taxon>
    </lineage>
</organism>
<sequence>MRKKKIRQTMKKILFDNRFLIVLLLAVWAIGLLSCKSTQQTSQNTEKQIIRINDTIYIVKNQKITDTVFVSVPAPKTNDKKCDSLCQREVQRLLKQLNTKKKSGNNEYGFHYDAYKNVLVAYAQLDSTFTEYKSKHTDNQSSKSETKTIYKTEKYVPFWVKILAWIGGISVTYFGIKNYRIIRRFIPFI</sequence>